<feature type="region of interest" description="Disordered" evidence="4">
    <location>
        <begin position="1"/>
        <end position="90"/>
    </location>
</feature>
<keyword evidence="1" id="KW-0479">Metal-binding</keyword>
<evidence type="ECO:0000313" key="7">
    <source>
        <dbReference type="EMBL" id="CAH0368731.1"/>
    </source>
</evidence>
<dbReference type="GO" id="GO:0005509">
    <property type="term" value="F:calcium ion binding"/>
    <property type="evidence" value="ECO:0007669"/>
    <property type="project" value="InterPro"/>
</dbReference>
<dbReference type="InterPro" id="IPR011992">
    <property type="entry name" value="EF-hand-dom_pair"/>
</dbReference>
<dbReference type="PROSITE" id="PS00018">
    <property type="entry name" value="EF_HAND_1"/>
    <property type="match status" value="3"/>
</dbReference>
<feature type="domain" description="EF-hand" evidence="5">
    <location>
        <begin position="170"/>
        <end position="199"/>
    </location>
</feature>
<dbReference type="Gene3D" id="1.10.238.10">
    <property type="entry name" value="EF-hand"/>
    <property type="match status" value="2"/>
</dbReference>
<dbReference type="EMBL" id="CAKKNE010000002">
    <property type="protein sequence ID" value="CAH0368731.1"/>
    <property type="molecule type" value="Genomic_DNA"/>
</dbReference>
<feature type="compositionally biased region" description="Polar residues" evidence="4">
    <location>
        <begin position="73"/>
        <end position="84"/>
    </location>
</feature>
<gene>
    <name evidence="6" type="ORF">PCAL00307_LOCUS4408</name>
    <name evidence="7" type="ORF">PECAL_2P18080</name>
</gene>
<evidence type="ECO:0000259" key="5">
    <source>
        <dbReference type="PROSITE" id="PS50222"/>
    </source>
</evidence>
<feature type="domain" description="EF-hand" evidence="5">
    <location>
        <begin position="238"/>
        <end position="273"/>
    </location>
</feature>
<evidence type="ECO:0000256" key="4">
    <source>
        <dbReference type="SAM" id="MobiDB-lite"/>
    </source>
</evidence>
<reference evidence="7" key="2">
    <citation type="submission" date="2021-11" db="EMBL/GenBank/DDBJ databases">
        <authorList>
            <consortium name="Genoscope - CEA"/>
            <person name="William W."/>
        </authorList>
    </citation>
    <scope>NUCLEOTIDE SEQUENCE</scope>
</reference>
<dbReference type="AlphaFoldDB" id="A0A7S3ZNR4"/>
<dbReference type="EMBL" id="HBIW01005365">
    <property type="protein sequence ID" value="CAE0688974.1"/>
    <property type="molecule type" value="Transcribed_RNA"/>
</dbReference>
<dbReference type="InterPro" id="IPR002048">
    <property type="entry name" value="EF_hand_dom"/>
</dbReference>
<protein>
    <recommendedName>
        <fullName evidence="5">EF-hand domain-containing protein</fullName>
    </recommendedName>
</protein>
<feature type="domain" description="EF-hand" evidence="5">
    <location>
        <begin position="132"/>
        <end position="167"/>
    </location>
</feature>
<feature type="compositionally biased region" description="Basic and acidic residues" evidence="4">
    <location>
        <begin position="37"/>
        <end position="71"/>
    </location>
</feature>
<proteinExistence type="predicted"/>
<accession>A0A7S3ZNR4</accession>
<evidence type="ECO:0000256" key="1">
    <source>
        <dbReference type="ARBA" id="ARBA00022723"/>
    </source>
</evidence>
<evidence type="ECO:0000313" key="8">
    <source>
        <dbReference type="Proteomes" id="UP000789595"/>
    </source>
</evidence>
<evidence type="ECO:0000256" key="2">
    <source>
        <dbReference type="ARBA" id="ARBA00022737"/>
    </source>
</evidence>
<dbReference type="SMART" id="SM00054">
    <property type="entry name" value="EFh"/>
    <property type="match status" value="4"/>
</dbReference>
<dbReference type="SUPFAM" id="SSF47473">
    <property type="entry name" value="EF-hand"/>
    <property type="match status" value="1"/>
</dbReference>
<dbReference type="Proteomes" id="UP000789595">
    <property type="component" value="Unassembled WGS sequence"/>
</dbReference>
<organism evidence="6">
    <name type="scientific">Pelagomonas calceolata</name>
    <dbReference type="NCBI Taxonomy" id="35677"/>
    <lineage>
        <taxon>Eukaryota</taxon>
        <taxon>Sar</taxon>
        <taxon>Stramenopiles</taxon>
        <taxon>Ochrophyta</taxon>
        <taxon>Pelagophyceae</taxon>
        <taxon>Pelagomonadales</taxon>
        <taxon>Pelagomonadaceae</taxon>
        <taxon>Pelagomonas</taxon>
    </lineage>
</organism>
<evidence type="ECO:0000313" key="6">
    <source>
        <dbReference type="EMBL" id="CAE0688974.1"/>
    </source>
</evidence>
<dbReference type="InterPro" id="IPR018247">
    <property type="entry name" value="EF_Hand_1_Ca_BS"/>
</dbReference>
<dbReference type="PANTHER" id="PTHR45942">
    <property type="entry name" value="PROTEIN PHOSPATASE 3 REGULATORY SUBUNIT B ALPHA ISOFORM TYPE 1"/>
    <property type="match status" value="1"/>
</dbReference>
<keyword evidence="3" id="KW-0106">Calcium</keyword>
<dbReference type="PROSITE" id="PS50222">
    <property type="entry name" value="EF_HAND_2"/>
    <property type="match status" value="4"/>
</dbReference>
<dbReference type="Pfam" id="PF13499">
    <property type="entry name" value="EF-hand_7"/>
    <property type="match status" value="2"/>
</dbReference>
<dbReference type="OrthoDB" id="26525at2759"/>
<evidence type="ECO:0000256" key="3">
    <source>
        <dbReference type="ARBA" id="ARBA00022837"/>
    </source>
</evidence>
<keyword evidence="2" id="KW-0677">Repeat</keyword>
<keyword evidence="8" id="KW-1185">Reference proteome</keyword>
<feature type="domain" description="EF-hand" evidence="5">
    <location>
        <begin position="200"/>
        <end position="235"/>
    </location>
</feature>
<reference evidence="6" key="1">
    <citation type="submission" date="2021-01" db="EMBL/GenBank/DDBJ databases">
        <authorList>
            <person name="Corre E."/>
            <person name="Pelletier E."/>
            <person name="Niang G."/>
            <person name="Scheremetjew M."/>
            <person name="Finn R."/>
            <person name="Kale V."/>
            <person name="Holt S."/>
            <person name="Cochrane G."/>
            <person name="Meng A."/>
            <person name="Brown T."/>
            <person name="Cohen L."/>
        </authorList>
    </citation>
    <scope>NUCLEOTIDE SEQUENCE</scope>
    <source>
        <strain evidence="6">CCMP1756</strain>
    </source>
</reference>
<sequence length="368" mass="41652">MAKKPKSPKPADPILNKRKVGPAPTVISANLKTMKRSNKELAAQREARMRNAAERAAPKEKKERLAVRGEATRNAQAGKSSSDTPMKDSGAKEKSALAVVLAKCFKSLARPTVKLQHPQAIKMTEALGLGQRHLRIMRDQFDDIDVDGSGNIDAVELFEAMGEVRSKITEELFAMMDMDGNARLDFDEYVAVALSYCMYTKDDILKFCFDLFDLDSGGTIDEKEFTEMCVAVSAGDPLFSGNFRMALENFDTNDDGLIDFDEFRNLNDRYPMILHPAFRMQDKLQKYTLGEEEWVKVMENINYWQKIKEYTDKEGEAPPSSRWERFREKYLRKCFGHPPVDLEYIASQSKMEQAKRAAAEEARLKAGG</sequence>
<name>A0A7S3ZNR4_9STRA</name>